<accession>A0ABT7PRW7</accession>
<dbReference type="Proteomes" id="UP001239462">
    <property type="component" value="Unassembled WGS sequence"/>
</dbReference>
<evidence type="ECO:0000313" key="6">
    <source>
        <dbReference type="EMBL" id="MDM4019248.1"/>
    </source>
</evidence>
<dbReference type="InterPro" id="IPR009056">
    <property type="entry name" value="Cyt_c-like_dom"/>
</dbReference>
<dbReference type="RefSeq" id="WP_289167341.1">
    <property type="nucleotide sequence ID" value="NZ_JASZZN010000034.1"/>
</dbReference>
<evidence type="ECO:0000256" key="3">
    <source>
        <dbReference type="ARBA" id="ARBA00023004"/>
    </source>
</evidence>
<gene>
    <name evidence="6" type="ORF">QTN89_27580</name>
</gene>
<evidence type="ECO:0000313" key="7">
    <source>
        <dbReference type="Proteomes" id="UP001239462"/>
    </source>
</evidence>
<feature type="domain" description="Cytochrome c" evidence="5">
    <location>
        <begin position="63"/>
        <end position="150"/>
    </location>
</feature>
<dbReference type="Pfam" id="PF00034">
    <property type="entry name" value="Cytochrom_C"/>
    <property type="match status" value="2"/>
</dbReference>
<dbReference type="SUPFAM" id="SSF48695">
    <property type="entry name" value="Multiheme cytochromes"/>
    <property type="match status" value="1"/>
</dbReference>
<evidence type="ECO:0000256" key="1">
    <source>
        <dbReference type="ARBA" id="ARBA00022617"/>
    </source>
</evidence>
<evidence type="ECO:0000259" key="5">
    <source>
        <dbReference type="PROSITE" id="PS51007"/>
    </source>
</evidence>
<keyword evidence="2 4" id="KW-0479">Metal-binding</keyword>
<feature type="domain" description="Cytochrome c" evidence="5">
    <location>
        <begin position="301"/>
        <end position="378"/>
    </location>
</feature>
<name>A0ABT7PRW7_9BACT</name>
<keyword evidence="1 4" id="KW-0349">Heme</keyword>
<feature type="domain" description="Cytochrome c" evidence="5">
    <location>
        <begin position="510"/>
        <end position="604"/>
    </location>
</feature>
<dbReference type="InterPro" id="IPR036909">
    <property type="entry name" value="Cyt_c-like_dom_sf"/>
</dbReference>
<dbReference type="InterPro" id="IPR036280">
    <property type="entry name" value="Multihaem_cyt_sf"/>
</dbReference>
<evidence type="ECO:0000256" key="4">
    <source>
        <dbReference type="PROSITE-ProRule" id="PRU00433"/>
    </source>
</evidence>
<dbReference type="PANTHER" id="PTHR33546">
    <property type="entry name" value="LARGE, MULTIFUNCTIONAL SECRETED PROTEIN-RELATED"/>
    <property type="match status" value="1"/>
</dbReference>
<dbReference type="EMBL" id="JASZZN010000034">
    <property type="protein sequence ID" value="MDM4019248.1"/>
    <property type="molecule type" value="Genomic_DNA"/>
</dbReference>
<dbReference type="Gene3D" id="1.10.760.10">
    <property type="entry name" value="Cytochrome c-like domain"/>
    <property type="match status" value="4"/>
</dbReference>
<dbReference type="SUPFAM" id="SSF46626">
    <property type="entry name" value="Cytochrome c"/>
    <property type="match status" value="3"/>
</dbReference>
<reference evidence="6 7" key="1">
    <citation type="submission" date="2023-06" db="EMBL/GenBank/DDBJ databases">
        <title>Roseiconus lacunae JC819 isolated from Gulf of Mannar region, Tamil Nadu.</title>
        <authorList>
            <person name="Pk S."/>
            <person name="Ch S."/>
            <person name="Ch V.R."/>
        </authorList>
    </citation>
    <scope>NUCLEOTIDE SEQUENCE [LARGE SCALE GENOMIC DNA]</scope>
    <source>
        <strain evidence="6 7">JC819</strain>
    </source>
</reference>
<feature type="domain" description="Cytochrome c" evidence="5">
    <location>
        <begin position="172"/>
        <end position="284"/>
    </location>
</feature>
<proteinExistence type="predicted"/>
<dbReference type="PROSITE" id="PS51007">
    <property type="entry name" value="CYTC"/>
    <property type="match status" value="4"/>
</dbReference>
<organism evidence="6 7">
    <name type="scientific">Roseiconus lacunae</name>
    <dbReference type="NCBI Taxonomy" id="2605694"/>
    <lineage>
        <taxon>Bacteria</taxon>
        <taxon>Pseudomonadati</taxon>
        <taxon>Planctomycetota</taxon>
        <taxon>Planctomycetia</taxon>
        <taxon>Pirellulales</taxon>
        <taxon>Pirellulaceae</taxon>
        <taxon>Roseiconus</taxon>
    </lineage>
</organism>
<protein>
    <submittedName>
        <fullName evidence="6">C-type cytochrome</fullName>
    </submittedName>
</protein>
<dbReference type="PANTHER" id="PTHR33546:SF1">
    <property type="entry name" value="LARGE, MULTIFUNCTIONAL SECRETED PROTEIN"/>
    <property type="match status" value="1"/>
</dbReference>
<sequence>MIGRPLRAIGSISRLTYLLTVVLALVCTDAVGDEKQTSTLSTSIVIGYDRFGQHGDLPESRFGDLSGALLVSELNCVVCHQADDSWLEPKRGPRLDGAGIRLQSHWIGSYLRDPQAVKPGTTMPDVLGGLGEAEKADAINALVAFLSSQDKPFVEPKAGGALPVIHQFWTHGDSNRGRELYHTVGCVACHDPDQEYETSEAAPSAIDDLLKNLDADELADLGLASAARRVTSIPHSDLPTKYSARSLTMLLLNPASTRPDARMPSLRLSPAEAADIAAYLLDQSESADAPIEIDSSEADAELVSKGARLFAQYNCTGCHDVSGDQDEKPSKQRSKLTLASIDIRAKHSCIENAMGSMPIYRLNLSQRDTLKAFLGREMVTPHAHRRQHSSEEDTTFRMLQLNCFGCHQRSELGGVGRYRKPYFETVGQVDLGDEGRLPPSLDGIGKKLHSNAIAKVFHPKTSAHRAFMKARMPAYGDKIVRPLIESLPEADQADRSGEATVFSNKHELRQLIEAGRELVNTGCVQCHVFQGESLPGVVGVDLQGITSRVHPAWFAAFVRNPGAVKKRTRMPTFFPNGTSNRTDILDGDVDQQVAAIWAYLKDLPNQSLPKAIADVRSANFELTPTDRPIVLRTFMKEAGTHAIAVGFPEGVHYAFDAERLRFAVAWKGRFLDAQGTWYERFTPPADPLGESVVVFDEEGLLSEQIRQKPTFQGYRLSGNGIPSMIYGNNQVTIEDQLKPIDNAGFRRTISLSPQTDGVTVELRFLDGKNFESVTANEVANEHGMTARLIAPKELRHWIDQQDTQSTWKAKLTLQSKQTLVLEYRW</sequence>
<keyword evidence="3 4" id="KW-0408">Iron</keyword>
<evidence type="ECO:0000256" key="2">
    <source>
        <dbReference type="ARBA" id="ARBA00022723"/>
    </source>
</evidence>
<comment type="caution">
    <text evidence="6">The sequence shown here is derived from an EMBL/GenBank/DDBJ whole genome shotgun (WGS) entry which is preliminary data.</text>
</comment>
<keyword evidence="7" id="KW-1185">Reference proteome</keyword>